<dbReference type="SUPFAM" id="SSF53795">
    <property type="entry name" value="PEP carboxykinase-like"/>
    <property type="match status" value="1"/>
</dbReference>
<evidence type="ECO:0000313" key="2">
    <source>
        <dbReference type="Proteomes" id="UP000280792"/>
    </source>
</evidence>
<dbReference type="NCBIfam" id="TIGR04352">
    <property type="entry name" value="HprK_rel_A"/>
    <property type="match status" value="1"/>
</dbReference>
<evidence type="ECO:0000313" key="1">
    <source>
        <dbReference type="EMBL" id="RRJ84334.1"/>
    </source>
</evidence>
<dbReference type="InterPro" id="IPR027600">
    <property type="entry name" value="HprK-rel_A"/>
</dbReference>
<reference evidence="1 2" key="2">
    <citation type="submission" date="2018-12" db="EMBL/GenBank/DDBJ databases">
        <title>Simiduia agarivorans gen. nov., sp. nov., a marine, agarolytic bacterium isolated from shallow coastal water from Keelung, Taiwan.</title>
        <authorList>
            <person name="Shieh W.Y."/>
        </authorList>
    </citation>
    <scope>NUCLEOTIDE SEQUENCE [LARGE SCALE GENOMIC DNA]</scope>
    <source>
        <strain evidence="1 2">GTF-13</strain>
    </source>
</reference>
<comment type="caution">
    <text evidence="1">The sequence shown here is derived from an EMBL/GenBank/DDBJ whole genome shotgun (WGS) entry which is preliminary data.</text>
</comment>
<dbReference type="EMBL" id="QWEZ01000001">
    <property type="protein sequence ID" value="RRJ84334.1"/>
    <property type="molecule type" value="Genomic_DNA"/>
</dbReference>
<protein>
    <submittedName>
        <fullName evidence="1">HprK-related kinase A</fullName>
    </submittedName>
</protein>
<keyword evidence="1" id="KW-0418">Kinase</keyword>
<keyword evidence="2" id="KW-1185">Reference proteome</keyword>
<dbReference type="Proteomes" id="UP000280792">
    <property type="component" value="Unassembled WGS sequence"/>
</dbReference>
<dbReference type="Gene3D" id="3.40.50.300">
    <property type="entry name" value="P-loop containing nucleotide triphosphate hydrolases"/>
    <property type="match status" value="1"/>
</dbReference>
<dbReference type="AlphaFoldDB" id="A0A3P3VPH7"/>
<dbReference type="GO" id="GO:0016301">
    <property type="term" value="F:kinase activity"/>
    <property type="evidence" value="ECO:0007669"/>
    <property type="project" value="UniProtKB-KW"/>
</dbReference>
<keyword evidence="1" id="KW-0808">Transferase</keyword>
<accession>A0A3P3VPH7</accession>
<sequence>MRVAELQQQQLENALCNQGLWLQTGPFRFHIRSSERAIAKGIATLYADYPVELEGAWADFHLQLRAGRGMRRWLRPQVNFYLDRFRPFKPLPRNQGFAFLEWGMNWCVANHMHRYLILHCAVVARANGDALLLPGASGNGKSTLCAALVARGWRLLSDELALVDPATGLVHPFVRPISLKNQSIEVIRDFSPDLVMGDRVSDTQKGSVAHVRAPAGSVSEGLSPVRVRWILFPRYLPGSDTCLTPERRGTTLMQLQEQAFNYPLHGVVGFNLLTQLVAQSGCYSLSYSSLTEVTQQLAAELLEAEGEGGEVP</sequence>
<reference evidence="1 2" key="1">
    <citation type="submission" date="2018-08" db="EMBL/GenBank/DDBJ databases">
        <authorList>
            <person name="Khan S.A."/>
        </authorList>
    </citation>
    <scope>NUCLEOTIDE SEQUENCE [LARGE SCALE GENOMIC DNA]</scope>
    <source>
        <strain evidence="1 2">GTF-13</strain>
    </source>
</reference>
<dbReference type="InterPro" id="IPR027417">
    <property type="entry name" value="P-loop_NTPase"/>
</dbReference>
<proteinExistence type="predicted"/>
<name>A0A3P3VPH7_9GAMM</name>
<gene>
    <name evidence="1" type="ORF">D0544_04285</name>
</gene>
<dbReference type="RefSeq" id="WP_125014762.1">
    <property type="nucleotide sequence ID" value="NZ_QWEZ01000001.1"/>
</dbReference>
<organism evidence="1 2">
    <name type="scientific">Aestuariirhabdus litorea</name>
    <dbReference type="NCBI Taxonomy" id="2528527"/>
    <lineage>
        <taxon>Bacteria</taxon>
        <taxon>Pseudomonadati</taxon>
        <taxon>Pseudomonadota</taxon>
        <taxon>Gammaproteobacteria</taxon>
        <taxon>Oceanospirillales</taxon>
        <taxon>Aestuariirhabdaceae</taxon>
        <taxon>Aestuariirhabdus</taxon>
    </lineage>
</organism>